<feature type="region of interest" description="Disordered" evidence="1">
    <location>
        <begin position="83"/>
        <end position="106"/>
    </location>
</feature>
<comment type="caution">
    <text evidence="2">The sequence shown here is derived from an EMBL/GenBank/DDBJ whole genome shotgun (WGS) entry which is preliminary data.</text>
</comment>
<sequence length="106" mass="11502">MATSTPGGCWDPAWRAPAHPSVASLVLEFRSRGNCKDTWETIGSSPSVPSVLPEPVDYVKFPRGIRHKGRWLARLDGTAKVPRRRRGLGGEGTQIPAALKGVDREA</sequence>
<gene>
    <name evidence="2" type="ORF">CPLU01_02249</name>
</gene>
<name>A0A8H6KWV0_9PEZI</name>
<keyword evidence="3" id="KW-1185">Reference proteome</keyword>
<organism evidence="2 3">
    <name type="scientific">Colletotrichum plurivorum</name>
    <dbReference type="NCBI Taxonomy" id="2175906"/>
    <lineage>
        <taxon>Eukaryota</taxon>
        <taxon>Fungi</taxon>
        <taxon>Dikarya</taxon>
        <taxon>Ascomycota</taxon>
        <taxon>Pezizomycotina</taxon>
        <taxon>Sordariomycetes</taxon>
        <taxon>Hypocreomycetidae</taxon>
        <taxon>Glomerellales</taxon>
        <taxon>Glomerellaceae</taxon>
        <taxon>Colletotrichum</taxon>
        <taxon>Colletotrichum orchidearum species complex</taxon>
    </lineage>
</organism>
<proteinExistence type="predicted"/>
<reference evidence="2" key="1">
    <citation type="journal article" date="2020" name="Phytopathology">
        <title>Genome Sequence Resources of Colletotrichum truncatum, C. plurivorum, C. musicola, and C. sojae: Four Species Pathogenic to Soybean (Glycine max).</title>
        <authorList>
            <person name="Rogerio F."/>
            <person name="Boufleur T.R."/>
            <person name="Ciampi-Guillardi M."/>
            <person name="Sukno S.A."/>
            <person name="Thon M.R."/>
            <person name="Massola Junior N.S."/>
            <person name="Baroncelli R."/>
        </authorList>
    </citation>
    <scope>NUCLEOTIDE SEQUENCE</scope>
    <source>
        <strain evidence="2">LFN00145</strain>
    </source>
</reference>
<dbReference type="AlphaFoldDB" id="A0A8H6KWV0"/>
<accession>A0A8H6KWV0</accession>
<dbReference type="EMBL" id="WIGO01000017">
    <property type="protein sequence ID" value="KAF6838716.1"/>
    <property type="molecule type" value="Genomic_DNA"/>
</dbReference>
<evidence type="ECO:0000313" key="3">
    <source>
        <dbReference type="Proteomes" id="UP000654918"/>
    </source>
</evidence>
<evidence type="ECO:0000313" key="2">
    <source>
        <dbReference type="EMBL" id="KAF6838716.1"/>
    </source>
</evidence>
<dbReference type="Proteomes" id="UP000654918">
    <property type="component" value="Unassembled WGS sequence"/>
</dbReference>
<evidence type="ECO:0000256" key="1">
    <source>
        <dbReference type="SAM" id="MobiDB-lite"/>
    </source>
</evidence>
<protein>
    <submittedName>
        <fullName evidence="2">Uncharacterized protein</fullName>
    </submittedName>
</protein>